<dbReference type="PANTHER" id="PTHR46825:SF7">
    <property type="entry name" value="D-ALANYL-D-ALANINE CARBOXYPEPTIDASE"/>
    <property type="match status" value="1"/>
</dbReference>
<dbReference type="KEGG" id="ahm:TL08_16820"/>
<dbReference type="SUPFAM" id="SSF56601">
    <property type="entry name" value="beta-lactamase/transpeptidase-like"/>
    <property type="match status" value="1"/>
</dbReference>
<dbReference type="AlphaFoldDB" id="A0AAC9HRS6"/>
<gene>
    <name evidence="3" type="ORF">TL08_16820</name>
</gene>
<keyword evidence="1" id="KW-0732">Signal</keyword>
<reference evidence="4" key="1">
    <citation type="submission" date="2016-03" db="EMBL/GenBank/DDBJ databases">
        <title>Complete genome sequence of the type strain Actinoalloteichus hymeniacidonis DSM 45092.</title>
        <authorList>
            <person name="Schaffert L."/>
            <person name="Albersmeier A."/>
            <person name="Winkler A."/>
            <person name="Kalinowski J."/>
            <person name="Zotchev S."/>
            <person name="Ruckert C."/>
        </authorList>
    </citation>
    <scope>NUCLEOTIDE SEQUENCE [LARGE SCALE GENOMIC DNA]</scope>
    <source>
        <strain evidence="4">HPA177(T) (DSM 45092(T))</strain>
    </source>
</reference>
<evidence type="ECO:0000313" key="4">
    <source>
        <dbReference type="Proteomes" id="UP000095210"/>
    </source>
</evidence>
<dbReference type="EC" id="3.4.11.-" evidence="3"/>
<protein>
    <submittedName>
        <fullName evidence="3">Penicillin-binding protein, beta-lactamase class C</fullName>
        <ecNumber evidence="3">3.4.11.-</ecNumber>
    </submittedName>
</protein>
<organism evidence="3 4">
    <name type="scientific">Actinoalloteichus hymeniacidonis</name>
    <dbReference type="NCBI Taxonomy" id="340345"/>
    <lineage>
        <taxon>Bacteria</taxon>
        <taxon>Bacillati</taxon>
        <taxon>Actinomycetota</taxon>
        <taxon>Actinomycetes</taxon>
        <taxon>Pseudonocardiales</taxon>
        <taxon>Pseudonocardiaceae</taxon>
        <taxon>Actinoalloteichus</taxon>
    </lineage>
</organism>
<dbReference type="InterPro" id="IPR012338">
    <property type="entry name" value="Beta-lactam/transpept-like"/>
</dbReference>
<dbReference type="RefSeq" id="WP_157421135.1">
    <property type="nucleotide sequence ID" value="NZ_CP014859.1"/>
</dbReference>
<feature type="chain" id="PRO_5042134913" evidence="1">
    <location>
        <begin position="36"/>
        <end position="418"/>
    </location>
</feature>
<keyword evidence="3" id="KW-0378">Hydrolase</keyword>
<name>A0AAC9HRS6_9PSEU</name>
<dbReference type="EMBL" id="CP014859">
    <property type="protein sequence ID" value="AOS64164.1"/>
    <property type="molecule type" value="Genomic_DNA"/>
</dbReference>
<evidence type="ECO:0000256" key="1">
    <source>
        <dbReference type="SAM" id="SignalP"/>
    </source>
</evidence>
<feature type="domain" description="Beta-lactamase-related" evidence="2">
    <location>
        <begin position="63"/>
        <end position="374"/>
    </location>
</feature>
<dbReference type="PANTHER" id="PTHR46825">
    <property type="entry name" value="D-ALANYL-D-ALANINE-CARBOXYPEPTIDASE/ENDOPEPTIDASE AMPH"/>
    <property type="match status" value="1"/>
</dbReference>
<evidence type="ECO:0000313" key="3">
    <source>
        <dbReference type="EMBL" id="AOS64164.1"/>
    </source>
</evidence>
<keyword evidence="3" id="KW-0645">Protease</keyword>
<dbReference type="InterPro" id="IPR001466">
    <property type="entry name" value="Beta-lactam-related"/>
</dbReference>
<dbReference type="Gene3D" id="3.40.710.10">
    <property type="entry name" value="DD-peptidase/beta-lactamase superfamily"/>
    <property type="match status" value="1"/>
</dbReference>
<dbReference type="Pfam" id="PF00144">
    <property type="entry name" value="Beta-lactamase"/>
    <property type="match status" value="1"/>
</dbReference>
<accession>A0AAC9HRS6</accession>
<dbReference type="InterPro" id="IPR050491">
    <property type="entry name" value="AmpC-like"/>
</dbReference>
<keyword evidence="3" id="KW-0031">Aminopeptidase</keyword>
<feature type="signal peptide" evidence="1">
    <location>
        <begin position="1"/>
        <end position="35"/>
    </location>
</feature>
<dbReference type="Proteomes" id="UP000095210">
    <property type="component" value="Chromosome"/>
</dbReference>
<dbReference type="GO" id="GO:0004177">
    <property type="term" value="F:aminopeptidase activity"/>
    <property type="evidence" value="ECO:0007669"/>
    <property type="project" value="UniProtKB-KW"/>
</dbReference>
<evidence type="ECO:0000259" key="2">
    <source>
        <dbReference type="Pfam" id="PF00144"/>
    </source>
</evidence>
<proteinExistence type="predicted"/>
<sequence>MSHSNRSRLGRRCRGLAALTVPLLLMGAVAPVASAETSVSTTAPAALAGARDARADVEAELRRMVDAGAPGVAVTTIEDGSGWQAADGVGNLDDNTPMPEDGAFRAASITKTMVAVAVLQLVDDGSLALTDSLEELVPGLVPDAEQITVEQLLNHTAGLADYTVTLTEQPPSEYGKRTFSPTELVQMGVALGTVGAPGEAFHYSNTGYVLLGMIVETVTGRDLAEVLDTEVWSPSGMTDTTLPITDPRLPAGHPSGYFMQDGQRQDVTEINPSFAWAAYGAVSTAEDLHRFWAGLLSGGLLSPESTEALRETVPTGHEFWPSYGLGIEEMATTCGVELWGHTGSIPGYTTVSFATEDGRHQATVLINQQDTGPESALVTIGSMNIVNLEFCGVPYLDLSARDSGAIDTGSGLRAMLER</sequence>
<keyword evidence="4" id="KW-1185">Reference proteome</keyword>